<dbReference type="InterPro" id="IPR011335">
    <property type="entry name" value="Restrct_endonuc-II-like"/>
</dbReference>
<dbReference type="RefSeq" id="WP_324181671.1">
    <property type="nucleotide sequence ID" value="NZ_BAABAW010000014.1"/>
</dbReference>
<evidence type="ECO:0000259" key="1">
    <source>
        <dbReference type="Pfam" id="PF04480"/>
    </source>
</evidence>
<dbReference type="SUPFAM" id="SSF52980">
    <property type="entry name" value="Restriction endonuclease-like"/>
    <property type="match status" value="1"/>
</dbReference>
<comment type="caution">
    <text evidence="2">The sequence shown here is derived from an EMBL/GenBank/DDBJ whole genome shotgun (WGS) entry which is preliminary data.</text>
</comment>
<evidence type="ECO:0000313" key="3">
    <source>
        <dbReference type="Proteomes" id="UP001327027"/>
    </source>
</evidence>
<dbReference type="Gene3D" id="3.40.960.10">
    <property type="entry name" value="VSR Endonuclease"/>
    <property type="match status" value="1"/>
</dbReference>
<gene>
    <name evidence="2" type="ORF">U6A24_19375</name>
</gene>
<reference evidence="2 3" key="1">
    <citation type="journal article" date="2013" name="Int. J. Syst. Evol. Microbiol.">
        <title>Aquimarina gracilis sp. nov., isolated from the gut microflora of a mussel, Mytilus coruscus, and emended description of Aquimarina spongiae.</title>
        <authorList>
            <person name="Park S.C."/>
            <person name="Choe H.N."/>
            <person name="Baik K.S."/>
            <person name="Seong C.N."/>
        </authorList>
    </citation>
    <scope>NUCLEOTIDE SEQUENCE [LARGE SCALE GENOMIC DNA]</scope>
    <source>
        <strain evidence="2 3">PSC32</strain>
    </source>
</reference>
<dbReference type="Pfam" id="PF04480">
    <property type="entry name" value="DUF559"/>
    <property type="match status" value="1"/>
</dbReference>
<dbReference type="EMBL" id="JAYKLX010000009">
    <property type="protein sequence ID" value="MEB3347647.1"/>
    <property type="molecule type" value="Genomic_DNA"/>
</dbReference>
<sequence length="131" mass="15730">MVFLVCLCIKKKQIHTKKELQDYRRELRKNMTPAEAFLWKHLKSKQLEGRRFQRQHSIEYYIVDFYCASEKLIIELDGEIHNHPEAIEKDTIRTARLNALGFTVIRFENKMVFDHLPSVLSEIQDHFNLQK</sequence>
<dbReference type="PANTHER" id="PTHR38590">
    <property type="entry name" value="BLL0828 PROTEIN"/>
    <property type="match status" value="1"/>
</dbReference>
<accession>A0ABU6A0N5</accession>
<name>A0ABU6A0N5_9FLAO</name>
<dbReference type="CDD" id="cd01038">
    <property type="entry name" value="Endonuclease_DUF559"/>
    <property type="match status" value="1"/>
</dbReference>
<organism evidence="2 3">
    <name type="scientific">Aquimarina gracilis</name>
    <dbReference type="NCBI Taxonomy" id="874422"/>
    <lineage>
        <taxon>Bacteria</taxon>
        <taxon>Pseudomonadati</taxon>
        <taxon>Bacteroidota</taxon>
        <taxon>Flavobacteriia</taxon>
        <taxon>Flavobacteriales</taxon>
        <taxon>Flavobacteriaceae</taxon>
        <taxon>Aquimarina</taxon>
    </lineage>
</organism>
<proteinExistence type="predicted"/>
<protein>
    <submittedName>
        <fullName evidence="2">DUF559 domain-containing protein</fullName>
    </submittedName>
</protein>
<evidence type="ECO:0000313" key="2">
    <source>
        <dbReference type="EMBL" id="MEB3347647.1"/>
    </source>
</evidence>
<feature type="domain" description="DUF559" evidence="1">
    <location>
        <begin position="19"/>
        <end position="126"/>
    </location>
</feature>
<dbReference type="InterPro" id="IPR007569">
    <property type="entry name" value="DUF559"/>
</dbReference>
<dbReference type="Proteomes" id="UP001327027">
    <property type="component" value="Unassembled WGS sequence"/>
</dbReference>
<dbReference type="InterPro" id="IPR047216">
    <property type="entry name" value="Endonuclease_DUF559_bact"/>
</dbReference>
<dbReference type="PANTHER" id="PTHR38590:SF1">
    <property type="entry name" value="BLL0828 PROTEIN"/>
    <property type="match status" value="1"/>
</dbReference>
<keyword evidence="3" id="KW-1185">Reference proteome</keyword>